<dbReference type="InterPro" id="IPR038717">
    <property type="entry name" value="Tc1-like_DDE_dom"/>
</dbReference>
<organism evidence="2">
    <name type="scientific">termite gut metagenome</name>
    <dbReference type="NCBI Taxonomy" id="433724"/>
    <lineage>
        <taxon>unclassified sequences</taxon>
        <taxon>metagenomes</taxon>
        <taxon>organismal metagenomes</taxon>
    </lineage>
</organism>
<dbReference type="NCBIfam" id="NF033545">
    <property type="entry name" value="transpos_IS630"/>
    <property type="match status" value="1"/>
</dbReference>
<proteinExistence type="predicted"/>
<dbReference type="InterPro" id="IPR036397">
    <property type="entry name" value="RNaseH_sf"/>
</dbReference>
<dbReference type="InterPro" id="IPR047655">
    <property type="entry name" value="Transpos_IS630-like"/>
</dbReference>
<accession>A0A5J4PYR7</accession>
<feature type="domain" description="Tc1-like transposase DDE" evidence="1">
    <location>
        <begin position="62"/>
        <end position="193"/>
    </location>
</feature>
<sequence>MGSTKWEASGQDYLSQIFKKFGGRYKRIRRRPKEQPLPAFYEYKAEQLKELEMMSEQGQIDLFYGDESHVWSEGYVPYGWQFPDEEVCILSEKAHKINCFGFINRQSKCYWQTTEQNIDAGFILEFMENFSFQIHKETFIVLDNARVHKSKIIQERIPYWQERGLFLFFLPPYSPHLNIAETIWRKLKKEWLDPEDYFD</sequence>
<protein>
    <recommendedName>
        <fullName evidence="1">Tc1-like transposase DDE domain-containing protein</fullName>
    </recommendedName>
</protein>
<reference evidence="2" key="1">
    <citation type="submission" date="2019-03" db="EMBL/GenBank/DDBJ databases">
        <title>Single cell metagenomics reveals metabolic interactions within the superorganism composed of flagellate Streblomastix strix and complex community of Bacteroidetes bacteria on its surface.</title>
        <authorList>
            <person name="Treitli S.C."/>
            <person name="Kolisko M."/>
            <person name="Husnik F."/>
            <person name="Keeling P."/>
            <person name="Hampl V."/>
        </authorList>
    </citation>
    <scope>NUCLEOTIDE SEQUENCE</scope>
    <source>
        <strain evidence="2">STM</strain>
    </source>
</reference>
<name>A0A5J4PYR7_9ZZZZ</name>
<gene>
    <name evidence="2" type="ORF">EZS27_035329</name>
</gene>
<evidence type="ECO:0000313" key="2">
    <source>
        <dbReference type="EMBL" id="KAA6313990.1"/>
    </source>
</evidence>
<evidence type="ECO:0000259" key="1">
    <source>
        <dbReference type="Pfam" id="PF13358"/>
    </source>
</evidence>
<comment type="caution">
    <text evidence="2">The sequence shown here is derived from an EMBL/GenBank/DDBJ whole genome shotgun (WGS) entry which is preliminary data.</text>
</comment>
<dbReference type="EMBL" id="SNRY01005836">
    <property type="protein sequence ID" value="KAA6313990.1"/>
    <property type="molecule type" value="Genomic_DNA"/>
</dbReference>
<dbReference type="Pfam" id="PF13358">
    <property type="entry name" value="DDE_3"/>
    <property type="match status" value="1"/>
</dbReference>
<dbReference type="GO" id="GO:0003676">
    <property type="term" value="F:nucleic acid binding"/>
    <property type="evidence" value="ECO:0007669"/>
    <property type="project" value="InterPro"/>
</dbReference>
<feature type="non-terminal residue" evidence="2">
    <location>
        <position position="199"/>
    </location>
</feature>
<dbReference type="AlphaFoldDB" id="A0A5J4PYR7"/>
<dbReference type="Gene3D" id="3.30.420.10">
    <property type="entry name" value="Ribonuclease H-like superfamily/Ribonuclease H"/>
    <property type="match status" value="1"/>
</dbReference>